<accession>A0A8R1UPB7</accession>
<evidence type="ECO:0000313" key="2">
    <source>
        <dbReference type="Proteomes" id="UP000005239"/>
    </source>
</evidence>
<reference evidence="1" key="2">
    <citation type="submission" date="2022-06" db="UniProtKB">
        <authorList>
            <consortium name="EnsemblMetazoa"/>
        </authorList>
    </citation>
    <scope>IDENTIFICATION</scope>
    <source>
        <strain evidence="1">PS312</strain>
    </source>
</reference>
<sequence length="77" mass="8281">MRLLVLGLFALLLKTTDSTLSALMRKEEEDTRDGILAQSTAIKASAPEDSVGNSHFVKASKLSNYDINQAPSAISTE</sequence>
<dbReference type="AlphaFoldDB" id="A0A2A6B9P3"/>
<dbReference type="EnsemblMetazoa" id="PPA35286.1">
    <property type="protein sequence ID" value="PPA35286.1"/>
    <property type="gene ID" value="WBGene00273655"/>
</dbReference>
<evidence type="ECO:0000313" key="1">
    <source>
        <dbReference type="EnsemblMetazoa" id="PPA35286.1"/>
    </source>
</evidence>
<name>A0A2A6B9P3_PRIPA</name>
<protein>
    <submittedName>
        <fullName evidence="1">Uncharacterized protein</fullName>
    </submittedName>
</protein>
<accession>A0A2A6B9P3</accession>
<organism evidence="1 2">
    <name type="scientific">Pristionchus pacificus</name>
    <name type="common">Parasitic nematode worm</name>
    <dbReference type="NCBI Taxonomy" id="54126"/>
    <lineage>
        <taxon>Eukaryota</taxon>
        <taxon>Metazoa</taxon>
        <taxon>Ecdysozoa</taxon>
        <taxon>Nematoda</taxon>
        <taxon>Chromadorea</taxon>
        <taxon>Rhabditida</taxon>
        <taxon>Rhabditina</taxon>
        <taxon>Diplogasteromorpha</taxon>
        <taxon>Diplogasteroidea</taxon>
        <taxon>Neodiplogasteridae</taxon>
        <taxon>Pristionchus</taxon>
    </lineage>
</organism>
<gene>
    <name evidence="1" type="primary">WBGene00273655</name>
</gene>
<dbReference type="Proteomes" id="UP000005239">
    <property type="component" value="Unassembled WGS sequence"/>
</dbReference>
<keyword evidence="2" id="KW-1185">Reference proteome</keyword>
<proteinExistence type="predicted"/>
<reference evidence="2" key="1">
    <citation type="journal article" date="2008" name="Nat. Genet.">
        <title>The Pristionchus pacificus genome provides a unique perspective on nematode lifestyle and parasitism.</title>
        <authorList>
            <person name="Dieterich C."/>
            <person name="Clifton S.W."/>
            <person name="Schuster L.N."/>
            <person name="Chinwalla A."/>
            <person name="Delehaunty K."/>
            <person name="Dinkelacker I."/>
            <person name="Fulton L."/>
            <person name="Fulton R."/>
            <person name="Godfrey J."/>
            <person name="Minx P."/>
            <person name="Mitreva M."/>
            <person name="Roeseler W."/>
            <person name="Tian H."/>
            <person name="Witte H."/>
            <person name="Yang S.P."/>
            <person name="Wilson R.K."/>
            <person name="Sommer R.J."/>
        </authorList>
    </citation>
    <scope>NUCLEOTIDE SEQUENCE [LARGE SCALE GENOMIC DNA]</scope>
    <source>
        <strain evidence="2">PS312</strain>
    </source>
</reference>